<evidence type="ECO:0000313" key="2">
    <source>
        <dbReference type="Proteomes" id="UP001055811"/>
    </source>
</evidence>
<keyword evidence="2" id="KW-1185">Reference proteome</keyword>
<protein>
    <submittedName>
        <fullName evidence="1">Uncharacterized protein</fullName>
    </submittedName>
</protein>
<dbReference type="EMBL" id="CM042012">
    <property type="protein sequence ID" value="KAI3752038.1"/>
    <property type="molecule type" value="Genomic_DNA"/>
</dbReference>
<comment type="caution">
    <text evidence="1">The sequence shown here is derived from an EMBL/GenBank/DDBJ whole genome shotgun (WGS) entry which is preliminary data.</text>
</comment>
<accession>A0ACB9E057</accession>
<evidence type="ECO:0000313" key="1">
    <source>
        <dbReference type="EMBL" id="KAI3752038.1"/>
    </source>
</evidence>
<proteinExistence type="predicted"/>
<reference evidence="1 2" key="2">
    <citation type="journal article" date="2022" name="Mol. Ecol. Resour.">
        <title>The genomes of chicory, endive, great burdock and yacon provide insights into Asteraceae paleo-polyploidization history and plant inulin production.</title>
        <authorList>
            <person name="Fan W."/>
            <person name="Wang S."/>
            <person name="Wang H."/>
            <person name="Wang A."/>
            <person name="Jiang F."/>
            <person name="Liu H."/>
            <person name="Zhao H."/>
            <person name="Xu D."/>
            <person name="Zhang Y."/>
        </authorList>
    </citation>
    <scope>NUCLEOTIDE SEQUENCE [LARGE SCALE GENOMIC DNA]</scope>
    <source>
        <strain evidence="2">cv. Punajuju</strain>
        <tissue evidence="1">Leaves</tissue>
    </source>
</reference>
<name>A0ACB9E057_CICIN</name>
<gene>
    <name evidence="1" type="ORF">L2E82_23140</name>
</gene>
<sequence length="127" mass="13926">MTSSMYSLQSVRFFSADFEFVLDLIDSNIVDVRIEVLAPIGVNLCSMVSQGGYVKGHKDEEIWFPLLHVACRLNLEKVFAKVAGNRGSVVLMVYSVDRSHNKGRGNASLQMGQGQYGKSCPGKGPIL</sequence>
<reference evidence="2" key="1">
    <citation type="journal article" date="2022" name="Mol. Ecol. Resour.">
        <title>The genomes of chicory, endive, great burdock and yacon provide insights into Asteraceae palaeo-polyploidization history and plant inulin production.</title>
        <authorList>
            <person name="Fan W."/>
            <person name="Wang S."/>
            <person name="Wang H."/>
            <person name="Wang A."/>
            <person name="Jiang F."/>
            <person name="Liu H."/>
            <person name="Zhao H."/>
            <person name="Xu D."/>
            <person name="Zhang Y."/>
        </authorList>
    </citation>
    <scope>NUCLEOTIDE SEQUENCE [LARGE SCALE GENOMIC DNA]</scope>
    <source>
        <strain evidence="2">cv. Punajuju</strain>
    </source>
</reference>
<organism evidence="1 2">
    <name type="scientific">Cichorium intybus</name>
    <name type="common">Chicory</name>
    <dbReference type="NCBI Taxonomy" id="13427"/>
    <lineage>
        <taxon>Eukaryota</taxon>
        <taxon>Viridiplantae</taxon>
        <taxon>Streptophyta</taxon>
        <taxon>Embryophyta</taxon>
        <taxon>Tracheophyta</taxon>
        <taxon>Spermatophyta</taxon>
        <taxon>Magnoliopsida</taxon>
        <taxon>eudicotyledons</taxon>
        <taxon>Gunneridae</taxon>
        <taxon>Pentapetalae</taxon>
        <taxon>asterids</taxon>
        <taxon>campanulids</taxon>
        <taxon>Asterales</taxon>
        <taxon>Asteraceae</taxon>
        <taxon>Cichorioideae</taxon>
        <taxon>Cichorieae</taxon>
        <taxon>Cichoriinae</taxon>
        <taxon>Cichorium</taxon>
    </lineage>
</organism>
<dbReference type="Proteomes" id="UP001055811">
    <property type="component" value="Linkage Group LG04"/>
</dbReference>